<dbReference type="Pfam" id="PF10604">
    <property type="entry name" value="Polyketide_cyc2"/>
    <property type="match status" value="1"/>
</dbReference>
<gene>
    <name evidence="1" type="ORF">AUC69_06575</name>
</gene>
<dbReference type="OrthoDB" id="9807923at2"/>
<dbReference type="InterPro" id="IPR023393">
    <property type="entry name" value="START-like_dom_sf"/>
</dbReference>
<accession>A0A1E3W6S2</accession>
<keyword evidence="2" id="KW-1185">Reference proteome</keyword>
<dbReference type="Proteomes" id="UP000094472">
    <property type="component" value="Unassembled WGS sequence"/>
</dbReference>
<comment type="caution">
    <text evidence="1">The sequence shown here is derived from an EMBL/GenBank/DDBJ whole genome shotgun (WGS) entry which is preliminary data.</text>
</comment>
<dbReference type="CDD" id="cd07818">
    <property type="entry name" value="SRPBCC_1"/>
    <property type="match status" value="1"/>
</dbReference>
<sequence length="177" mass="19492">MLKKILLVLVALILVFVVVVALQPSEFHVERSVAVNAAPADVFAEVNDFHKWDAWSPWAKLDPNAKVTFEGPEAGEGQVMTWAGNSEVGAGKMTLVESKPDELVKTKVDFTEPFEGTSMSQFTFAPKGDQTEVTWSMDDEHSFIEKAMCLVMNGKKMVGEQMEKGLAQLKELAEATN</sequence>
<dbReference type="RefSeq" id="WP_069440780.1">
    <property type="nucleotide sequence ID" value="NZ_LPWF01000006.1"/>
</dbReference>
<dbReference type="SUPFAM" id="SSF55961">
    <property type="entry name" value="Bet v1-like"/>
    <property type="match status" value="1"/>
</dbReference>
<organism evidence="1 2">
    <name type="scientific">Methyloceanibacter superfactus</name>
    <dbReference type="NCBI Taxonomy" id="1774969"/>
    <lineage>
        <taxon>Bacteria</taxon>
        <taxon>Pseudomonadati</taxon>
        <taxon>Pseudomonadota</taxon>
        <taxon>Alphaproteobacteria</taxon>
        <taxon>Hyphomicrobiales</taxon>
        <taxon>Hyphomicrobiaceae</taxon>
        <taxon>Methyloceanibacter</taxon>
    </lineage>
</organism>
<name>A0A1E3W6S2_9HYPH</name>
<dbReference type="EMBL" id="LPWF01000006">
    <property type="protein sequence ID" value="ODS01509.1"/>
    <property type="molecule type" value="Genomic_DNA"/>
</dbReference>
<dbReference type="STRING" id="1774969.AUC69_06575"/>
<protein>
    <submittedName>
        <fullName evidence="1">Polyketide cyclase</fullName>
    </submittedName>
</protein>
<dbReference type="Gene3D" id="3.30.530.20">
    <property type="match status" value="1"/>
</dbReference>
<proteinExistence type="predicted"/>
<dbReference type="InterPro" id="IPR019587">
    <property type="entry name" value="Polyketide_cyclase/dehydratase"/>
</dbReference>
<dbReference type="AlphaFoldDB" id="A0A1E3W6S2"/>
<evidence type="ECO:0000313" key="2">
    <source>
        <dbReference type="Proteomes" id="UP000094472"/>
    </source>
</evidence>
<evidence type="ECO:0000313" key="1">
    <source>
        <dbReference type="EMBL" id="ODS01509.1"/>
    </source>
</evidence>
<reference evidence="1 2" key="1">
    <citation type="journal article" date="2016" name="Environ. Microbiol.">
        <title>New Methyloceanibacter diversity from North Sea sediments includes methanotroph containing solely the soluble methane monooxygenase.</title>
        <authorList>
            <person name="Vekeman B."/>
            <person name="Kerckhof F.M."/>
            <person name="Cremers G."/>
            <person name="de Vos P."/>
            <person name="Vandamme P."/>
            <person name="Boon N."/>
            <person name="Op den Camp H.J."/>
            <person name="Heylen K."/>
        </authorList>
    </citation>
    <scope>NUCLEOTIDE SEQUENCE [LARGE SCALE GENOMIC DNA]</scope>
    <source>
        <strain evidence="1 2">R-67175</strain>
    </source>
</reference>